<reference evidence="4" key="3">
    <citation type="journal article" date="2008" name="Nucleic Acids Res.">
        <title>The rice annotation project database (RAP-DB): 2008 update.</title>
        <authorList>
            <consortium name="The rice annotation project (RAP)"/>
        </authorList>
    </citation>
    <scope>GENOME REANNOTATION</scope>
    <source>
        <strain evidence="4">cv. Nipponbare</strain>
    </source>
</reference>
<reference evidence="4" key="2">
    <citation type="journal article" date="2005" name="Nature">
        <title>The map-based sequence of the rice genome.</title>
        <authorList>
            <consortium name="International rice genome sequencing project (IRGSP)"/>
            <person name="Matsumoto T."/>
            <person name="Wu J."/>
            <person name="Kanamori H."/>
            <person name="Katayose Y."/>
            <person name="Fujisawa M."/>
            <person name="Namiki N."/>
            <person name="Mizuno H."/>
            <person name="Yamamoto K."/>
            <person name="Antonio B.A."/>
            <person name="Baba T."/>
            <person name="Sakata K."/>
            <person name="Nagamura Y."/>
            <person name="Aoki H."/>
            <person name="Arikawa K."/>
            <person name="Arita K."/>
            <person name="Bito T."/>
            <person name="Chiden Y."/>
            <person name="Fujitsuka N."/>
            <person name="Fukunaka R."/>
            <person name="Hamada M."/>
            <person name="Harada C."/>
            <person name="Hayashi A."/>
            <person name="Hijishita S."/>
            <person name="Honda M."/>
            <person name="Hosokawa S."/>
            <person name="Ichikawa Y."/>
            <person name="Idonuma A."/>
            <person name="Iijima M."/>
            <person name="Ikeda M."/>
            <person name="Ikeno M."/>
            <person name="Ito K."/>
            <person name="Ito S."/>
            <person name="Ito T."/>
            <person name="Ito Y."/>
            <person name="Ito Y."/>
            <person name="Iwabuchi A."/>
            <person name="Kamiya K."/>
            <person name="Karasawa W."/>
            <person name="Kurita K."/>
            <person name="Katagiri S."/>
            <person name="Kikuta A."/>
            <person name="Kobayashi H."/>
            <person name="Kobayashi N."/>
            <person name="Machita K."/>
            <person name="Maehara T."/>
            <person name="Masukawa M."/>
            <person name="Mizubayashi T."/>
            <person name="Mukai Y."/>
            <person name="Nagasaki H."/>
            <person name="Nagata Y."/>
            <person name="Naito S."/>
            <person name="Nakashima M."/>
            <person name="Nakama Y."/>
            <person name="Nakamichi Y."/>
            <person name="Nakamura M."/>
            <person name="Meguro A."/>
            <person name="Negishi M."/>
            <person name="Ohta I."/>
            <person name="Ohta T."/>
            <person name="Okamoto M."/>
            <person name="Ono N."/>
            <person name="Saji S."/>
            <person name="Sakaguchi M."/>
            <person name="Sakai K."/>
            <person name="Shibata M."/>
            <person name="Shimokawa T."/>
            <person name="Song J."/>
            <person name="Takazaki Y."/>
            <person name="Terasawa K."/>
            <person name="Tsugane M."/>
            <person name="Tsuji K."/>
            <person name="Ueda S."/>
            <person name="Waki K."/>
            <person name="Yamagata H."/>
            <person name="Yamamoto M."/>
            <person name="Yamamoto S."/>
            <person name="Yamane H."/>
            <person name="Yoshiki S."/>
            <person name="Yoshihara R."/>
            <person name="Yukawa K."/>
            <person name="Zhong H."/>
            <person name="Yano M."/>
            <person name="Yuan Q."/>
            <person name="Ouyang S."/>
            <person name="Liu J."/>
            <person name="Jones K.M."/>
            <person name="Gansberger K."/>
            <person name="Moffat K."/>
            <person name="Hill J."/>
            <person name="Bera J."/>
            <person name="Fadrosh D."/>
            <person name="Jin S."/>
            <person name="Johri S."/>
            <person name="Kim M."/>
            <person name="Overton L."/>
            <person name="Reardon M."/>
            <person name="Tsitrin T."/>
            <person name="Vuong H."/>
            <person name="Weaver B."/>
            <person name="Ciecko A."/>
            <person name="Tallon L."/>
            <person name="Jackson J."/>
            <person name="Pai G."/>
            <person name="Aken S.V."/>
            <person name="Utterback T."/>
            <person name="Reidmuller S."/>
            <person name="Feldblyum T."/>
            <person name="Hsiao J."/>
            <person name="Zismann V."/>
            <person name="Iobst S."/>
            <person name="de Vazeille A.R."/>
            <person name="Buell C.R."/>
            <person name="Ying K."/>
            <person name="Li Y."/>
            <person name="Lu T."/>
            <person name="Huang Y."/>
            <person name="Zhao Q."/>
            <person name="Feng Q."/>
            <person name="Zhang L."/>
            <person name="Zhu J."/>
            <person name="Weng Q."/>
            <person name="Mu J."/>
            <person name="Lu Y."/>
            <person name="Fan D."/>
            <person name="Liu Y."/>
            <person name="Guan J."/>
            <person name="Zhang Y."/>
            <person name="Yu S."/>
            <person name="Liu X."/>
            <person name="Zhang Y."/>
            <person name="Hong G."/>
            <person name="Han B."/>
            <person name="Choisne N."/>
            <person name="Demange N."/>
            <person name="Orjeda G."/>
            <person name="Samain S."/>
            <person name="Cattolico L."/>
            <person name="Pelletier E."/>
            <person name="Couloux A."/>
            <person name="Segurens B."/>
            <person name="Wincker P."/>
            <person name="D'Hont A."/>
            <person name="Scarpelli C."/>
            <person name="Weissenbach J."/>
            <person name="Salanoubat M."/>
            <person name="Quetier F."/>
            <person name="Yu Y."/>
            <person name="Kim H.R."/>
            <person name="Rambo T."/>
            <person name="Currie J."/>
            <person name="Collura K."/>
            <person name="Luo M."/>
            <person name="Yang T."/>
            <person name="Ammiraju J.S.S."/>
            <person name="Engler F."/>
            <person name="Soderlund C."/>
            <person name="Wing R.A."/>
            <person name="Palmer L.E."/>
            <person name="de la Bastide M."/>
            <person name="Spiegel L."/>
            <person name="Nascimento L."/>
            <person name="Zutavern T."/>
            <person name="O'Shaughnessy A."/>
            <person name="Dike S."/>
            <person name="Dedhia N."/>
            <person name="Preston R."/>
            <person name="Balija V."/>
            <person name="McCombie W.R."/>
            <person name="Chow T."/>
            <person name="Chen H."/>
            <person name="Chung M."/>
            <person name="Chen C."/>
            <person name="Shaw J."/>
            <person name="Wu H."/>
            <person name="Hsiao K."/>
            <person name="Chao Y."/>
            <person name="Chu M."/>
            <person name="Cheng C."/>
            <person name="Hour A."/>
            <person name="Lee P."/>
            <person name="Lin S."/>
            <person name="Lin Y."/>
            <person name="Liou J."/>
            <person name="Liu S."/>
            <person name="Hsing Y."/>
            <person name="Raghuvanshi S."/>
            <person name="Mohanty A."/>
            <person name="Bharti A.K."/>
            <person name="Gaur A."/>
            <person name="Gupta V."/>
            <person name="Kumar D."/>
            <person name="Ravi V."/>
            <person name="Vij S."/>
            <person name="Kapur A."/>
            <person name="Khurana P."/>
            <person name="Khurana P."/>
            <person name="Khurana J.P."/>
            <person name="Tyagi A.K."/>
            <person name="Gaikwad K."/>
            <person name="Singh A."/>
            <person name="Dalal V."/>
            <person name="Srivastava S."/>
            <person name="Dixit A."/>
            <person name="Pal A.K."/>
            <person name="Ghazi I.A."/>
            <person name="Yadav M."/>
            <person name="Pandit A."/>
            <person name="Bhargava A."/>
            <person name="Sureshbabu K."/>
            <person name="Batra K."/>
            <person name="Sharma T.R."/>
            <person name="Mohapatra T."/>
            <person name="Singh N.K."/>
            <person name="Messing J."/>
            <person name="Nelson A.B."/>
            <person name="Fuks G."/>
            <person name="Kavchok S."/>
            <person name="Keizer G."/>
            <person name="Linton E."/>
            <person name="Llaca V."/>
            <person name="Song R."/>
            <person name="Tanyolac B."/>
            <person name="Young S."/>
            <person name="Ho-Il K."/>
            <person name="Hahn J.H."/>
            <person name="Sangsakoo G."/>
            <person name="Vanavichit A."/>
            <person name="de Mattos Luiz.A.T."/>
            <person name="Zimmer P.D."/>
            <person name="Malone G."/>
            <person name="Dellagostin O."/>
            <person name="de Oliveira A.C."/>
            <person name="Bevan M."/>
            <person name="Bancroft I."/>
            <person name="Minx P."/>
            <person name="Cordum H."/>
            <person name="Wilson R."/>
            <person name="Cheng Z."/>
            <person name="Jin W."/>
            <person name="Jiang J."/>
            <person name="Leong S.A."/>
            <person name="Iwama H."/>
            <person name="Gojobori T."/>
            <person name="Itoh T."/>
            <person name="Niimura Y."/>
            <person name="Fujii Y."/>
            <person name="Habara T."/>
            <person name="Sakai H."/>
            <person name="Sato Y."/>
            <person name="Wilson G."/>
            <person name="Kumar K."/>
            <person name="McCouch S."/>
            <person name="Juretic N."/>
            <person name="Hoen D."/>
            <person name="Wright S."/>
            <person name="Bruskiewich R."/>
            <person name="Bureau T."/>
            <person name="Miyao A."/>
            <person name="Hirochika H."/>
            <person name="Nishikawa T."/>
            <person name="Kadowaki K."/>
            <person name="Sugiura M."/>
            <person name="Burr B."/>
            <person name="Sasaki T."/>
        </authorList>
    </citation>
    <scope>NUCLEOTIDE SEQUENCE [LARGE SCALE GENOMIC DNA]</scope>
    <source>
        <strain evidence="4">cv. Nipponbare</strain>
    </source>
</reference>
<dbReference type="AlphaFoldDB" id="Q5QNE7"/>
<sequence>MEWRRRMAWGRSRGAAAARIGQEAECRVGKVATRPGRRRAMRARPREEVVARPEEEEADARAARGGEGQCVRRVGEGAQFVWFDGKLQ</sequence>
<evidence type="ECO:0000313" key="4">
    <source>
        <dbReference type="Proteomes" id="UP000000763"/>
    </source>
</evidence>
<accession>Q5QNE7</accession>
<dbReference type="Proteomes" id="UP000000763">
    <property type="component" value="Chromosome 1"/>
</dbReference>
<dbReference type="Proteomes" id="UP000817658">
    <property type="component" value="Chromosome 1"/>
</dbReference>
<feature type="compositionally biased region" description="Basic and acidic residues" evidence="1">
    <location>
        <begin position="44"/>
        <end position="64"/>
    </location>
</feature>
<organism evidence="2">
    <name type="scientific">Oryza sativa subsp. japonica</name>
    <name type="common">Rice</name>
    <dbReference type="NCBI Taxonomy" id="39947"/>
    <lineage>
        <taxon>Eukaryota</taxon>
        <taxon>Viridiplantae</taxon>
        <taxon>Streptophyta</taxon>
        <taxon>Embryophyta</taxon>
        <taxon>Tracheophyta</taxon>
        <taxon>Spermatophyta</taxon>
        <taxon>Magnoliopsida</taxon>
        <taxon>Liliopsida</taxon>
        <taxon>Poales</taxon>
        <taxon>Poaceae</taxon>
        <taxon>BOP clade</taxon>
        <taxon>Oryzoideae</taxon>
        <taxon>Oryzeae</taxon>
        <taxon>Oryzinae</taxon>
        <taxon>Oryza</taxon>
        <taxon>Oryza sativa</taxon>
    </lineage>
</organism>
<dbReference type="EMBL" id="AP002745">
    <property type="protein sequence ID" value="BAD81410.1"/>
    <property type="molecule type" value="Genomic_DNA"/>
</dbReference>
<evidence type="ECO:0000313" key="2">
    <source>
        <dbReference type="EMBL" id="BAD73063.1"/>
    </source>
</evidence>
<proteinExistence type="predicted"/>
<evidence type="ECO:0000256" key="1">
    <source>
        <dbReference type="SAM" id="MobiDB-lite"/>
    </source>
</evidence>
<gene>
    <name evidence="3" type="ORF">P0489G09.1</name>
    <name evidence="2" type="ORF">P0665D10.16</name>
</gene>
<reference evidence="2" key="1">
    <citation type="journal article" date="2002" name="Nature">
        <title>The genome sequence and structure of rice chromosome 1.</title>
        <authorList>
            <person name="Sasaki T."/>
            <person name="Matsumoto T."/>
            <person name="Yamamoto K."/>
            <person name="Sakata K."/>
            <person name="Baba T."/>
            <person name="Katayose Y."/>
            <person name="Wu J."/>
            <person name="Niimura Y."/>
            <person name="Cheng Z."/>
            <person name="Nagamura Y."/>
            <person name="Antonio B.A."/>
            <person name="Kanamori H."/>
            <person name="Hosokawa S."/>
            <person name="Masukawa M."/>
            <person name="Arikawa K."/>
            <person name="Chiden Y."/>
            <person name="Hayashi M."/>
            <person name="Okamoto M."/>
            <person name="Ando T."/>
            <person name="Aoki H."/>
            <person name="Arita K."/>
            <person name="Hamada M."/>
            <person name="Harada C."/>
            <person name="Hijishita S."/>
            <person name="Honda M."/>
            <person name="Ichikawa Y."/>
            <person name="Idonuma A."/>
            <person name="Iijima M."/>
            <person name="Ikeda M."/>
            <person name="Ikeno M."/>
            <person name="Itoh S."/>
            <person name="Itoh T."/>
            <person name="Itoh Y."/>
            <person name="Itoh Y."/>
            <person name="Iwabuchi A."/>
            <person name="Kamiya K."/>
            <person name="Karasawa W."/>
            <person name="Katagiri S."/>
            <person name="Kikuta A."/>
            <person name="Kobayashi N."/>
            <person name="Kono I."/>
            <person name="Machita K."/>
            <person name="Maehara T."/>
            <person name="Mizuno H."/>
            <person name="Mizubayashi T."/>
            <person name="Mukai Y."/>
            <person name="Nagasaki H."/>
            <person name="Nakashima M."/>
            <person name="Nakama Y."/>
            <person name="Nakamichi Y."/>
            <person name="Nakamura M."/>
            <person name="Namiki N."/>
            <person name="Negishi M."/>
            <person name="Ohta I."/>
            <person name="Ono N."/>
            <person name="Saji S."/>
            <person name="Sakai K."/>
            <person name="Shibata M."/>
            <person name="Shimokawa T."/>
            <person name="Shomura A."/>
            <person name="Song J."/>
            <person name="Takazaki Y."/>
            <person name="Terasawa K."/>
            <person name="Tsuji K."/>
            <person name="Waki K."/>
            <person name="Yamagata H."/>
            <person name="Yamane H."/>
            <person name="Yoshiki S."/>
            <person name="Yoshihara R."/>
            <person name="Yukawa K."/>
            <person name="Zhong H."/>
            <person name="Iwama H."/>
            <person name="Endo T."/>
            <person name="Ito H."/>
            <person name="Hahn J.H."/>
            <person name="Kim H.I."/>
            <person name="Eun M.Y."/>
            <person name="Yano M."/>
            <person name="Jiang J."/>
            <person name="Gojobori T."/>
        </authorList>
    </citation>
    <scope>NUCLEOTIDE SEQUENCE</scope>
</reference>
<evidence type="ECO:0000313" key="3">
    <source>
        <dbReference type="EMBL" id="BAD81410.1"/>
    </source>
</evidence>
<protein>
    <submittedName>
        <fullName evidence="2">Uncharacterized protein</fullName>
    </submittedName>
</protein>
<dbReference type="EMBL" id="AP002861">
    <property type="protein sequence ID" value="BAD73063.1"/>
    <property type="molecule type" value="Genomic_DNA"/>
</dbReference>
<feature type="region of interest" description="Disordered" evidence="1">
    <location>
        <begin position="35"/>
        <end position="67"/>
    </location>
</feature>
<name>Q5QNE7_ORYSJ</name>